<evidence type="ECO:0000256" key="4">
    <source>
        <dbReference type="ARBA" id="ARBA00023136"/>
    </source>
</evidence>
<evidence type="ECO:0000256" key="5">
    <source>
        <dbReference type="SAM" id="MobiDB-lite"/>
    </source>
</evidence>
<evidence type="ECO:0000313" key="7">
    <source>
        <dbReference type="EMBL" id="RDX57487.1"/>
    </source>
</evidence>
<dbReference type="GO" id="GO:0043495">
    <property type="term" value="F:protein-membrane adaptor activity"/>
    <property type="evidence" value="ECO:0007669"/>
    <property type="project" value="TreeGrafter"/>
</dbReference>
<gene>
    <name evidence="7" type="ORF">OH76DRAFT_1335265</name>
</gene>
<keyword evidence="4" id="KW-0472">Membrane</keyword>
<protein>
    <recommendedName>
        <fullName evidence="6">SUN domain-containing protein</fullName>
    </recommendedName>
</protein>
<evidence type="ECO:0000259" key="6">
    <source>
        <dbReference type="PROSITE" id="PS51469"/>
    </source>
</evidence>
<evidence type="ECO:0000313" key="8">
    <source>
        <dbReference type="Proteomes" id="UP000256964"/>
    </source>
</evidence>
<dbReference type="Gene3D" id="2.60.120.260">
    <property type="entry name" value="Galactose-binding domain-like"/>
    <property type="match status" value="1"/>
</dbReference>
<feature type="compositionally biased region" description="Polar residues" evidence="5">
    <location>
        <begin position="382"/>
        <end position="392"/>
    </location>
</feature>
<dbReference type="PROSITE" id="PS51469">
    <property type="entry name" value="SUN"/>
    <property type="match status" value="1"/>
</dbReference>
<dbReference type="AlphaFoldDB" id="A0A371DY46"/>
<feature type="region of interest" description="Disordered" evidence="5">
    <location>
        <begin position="177"/>
        <end position="235"/>
    </location>
</feature>
<evidence type="ECO:0000256" key="3">
    <source>
        <dbReference type="ARBA" id="ARBA00022989"/>
    </source>
</evidence>
<keyword evidence="8" id="KW-1185">Reference proteome</keyword>
<organism evidence="7 8">
    <name type="scientific">Lentinus brumalis</name>
    <dbReference type="NCBI Taxonomy" id="2498619"/>
    <lineage>
        <taxon>Eukaryota</taxon>
        <taxon>Fungi</taxon>
        <taxon>Dikarya</taxon>
        <taxon>Basidiomycota</taxon>
        <taxon>Agaricomycotina</taxon>
        <taxon>Agaricomycetes</taxon>
        <taxon>Polyporales</taxon>
        <taxon>Polyporaceae</taxon>
        <taxon>Lentinus</taxon>
    </lineage>
</organism>
<feature type="compositionally biased region" description="Basic residues" evidence="5">
    <location>
        <begin position="325"/>
        <end position="334"/>
    </location>
</feature>
<keyword evidence="2" id="KW-0812">Transmembrane</keyword>
<feature type="compositionally biased region" description="Acidic residues" evidence="5">
    <location>
        <begin position="365"/>
        <end position="380"/>
    </location>
</feature>
<dbReference type="PANTHER" id="PTHR12911:SF8">
    <property type="entry name" value="KLAROID PROTEIN-RELATED"/>
    <property type="match status" value="1"/>
</dbReference>
<dbReference type="GO" id="GO:0034993">
    <property type="term" value="C:meiotic nuclear membrane microtubule tethering complex"/>
    <property type="evidence" value="ECO:0007669"/>
    <property type="project" value="TreeGrafter"/>
</dbReference>
<dbReference type="InterPro" id="IPR012919">
    <property type="entry name" value="SUN_dom"/>
</dbReference>
<feature type="compositionally biased region" description="Low complexity" evidence="5">
    <location>
        <begin position="79"/>
        <end position="90"/>
    </location>
</feature>
<comment type="subcellular location">
    <subcellularLocation>
        <location evidence="1">Membrane</location>
    </subcellularLocation>
</comment>
<accession>A0A371DY46</accession>
<keyword evidence="3" id="KW-1133">Transmembrane helix</keyword>
<evidence type="ECO:0000256" key="2">
    <source>
        <dbReference type="ARBA" id="ARBA00022692"/>
    </source>
</evidence>
<name>A0A371DY46_9APHY</name>
<feature type="compositionally biased region" description="Basic and acidic residues" evidence="5">
    <location>
        <begin position="250"/>
        <end position="261"/>
    </location>
</feature>
<feature type="region of interest" description="Disordered" evidence="5">
    <location>
        <begin position="1"/>
        <end position="107"/>
    </location>
</feature>
<dbReference type="Proteomes" id="UP000256964">
    <property type="component" value="Unassembled WGS sequence"/>
</dbReference>
<reference evidence="7 8" key="1">
    <citation type="journal article" date="2018" name="Biotechnol. Biofuels">
        <title>Integrative visual omics of the white-rot fungus Polyporus brumalis exposes the biotechnological potential of its oxidative enzymes for delignifying raw plant biomass.</title>
        <authorList>
            <person name="Miyauchi S."/>
            <person name="Rancon A."/>
            <person name="Drula E."/>
            <person name="Hage H."/>
            <person name="Chaduli D."/>
            <person name="Favel A."/>
            <person name="Grisel S."/>
            <person name="Henrissat B."/>
            <person name="Herpoel-Gimbert I."/>
            <person name="Ruiz-Duenas F.J."/>
            <person name="Chevret D."/>
            <person name="Hainaut M."/>
            <person name="Lin J."/>
            <person name="Wang M."/>
            <person name="Pangilinan J."/>
            <person name="Lipzen A."/>
            <person name="Lesage-Meessen L."/>
            <person name="Navarro D."/>
            <person name="Riley R."/>
            <person name="Grigoriev I.V."/>
            <person name="Zhou S."/>
            <person name="Raouche S."/>
            <person name="Rosso M.N."/>
        </authorList>
    </citation>
    <scope>NUCLEOTIDE SEQUENCE [LARGE SCALE GENOMIC DNA]</scope>
    <source>
        <strain evidence="7 8">BRFM 1820</strain>
    </source>
</reference>
<feature type="compositionally biased region" description="Acidic residues" evidence="5">
    <location>
        <begin position="311"/>
        <end position="321"/>
    </location>
</feature>
<evidence type="ECO:0000256" key="1">
    <source>
        <dbReference type="ARBA" id="ARBA00004370"/>
    </source>
</evidence>
<dbReference type="STRING" id="139420.A0A371DY46"/>
<sequence length="964" mass="105423">MSFSSTPLGQGRRLDHHTFLNKNNPNAAQRRAIPASYSYGAPTVGSRSPPKPDKAPLPQEDDVEEPALVRFARLKQREQSSQSQAQPSRSVGPRTITSPPHPEKWSVRDTSVNIVSAIAQAATSNSFDISATNSSNASGSNTSYATANNSAMNPNEAWASGIRKQPMVPRSTSVEYEKETQSTINRRLAPPPNRLSQARVARPVSKTASVRHVPDSEGEEEVQPNGRGKTPLEHGYDFVRRVIPATFLLRERSQEPEESARDQSSYDYSAEEREFQAGTASQKPNSRRGAAQHRKNRMSTDNKAYRPSMSDLEESDEDFEDVNGKRTRRKKKKGGPNGGPLTTLPVTSYDKRKKKRKGARGENGAAEDEEEGSSVEDEQASEQRSQRGTTPFQRPPSIARASVPPLARQASVPPQYDSSGPNHSTDLEGGGVLSELEELPPQIDGAFPPSKHSFSVGATLGRVVHELVRAVTWFIRSIVALASSIPRALMRLNLHKYALAGVALWLAWSALNSGMLDLSKIPIPRGHAPVYQAPEIPAGDLAALSARLQTLEKAFAGLSLDADRSRAYIESDAKHRQDVLGRIGSLETRVQKESIRAQDAESKFRASTSDGINAVKKEISHLSTQLQQLRDAESRRPSVGSDEEARAKLKALEERVGTVEGGVKEAMELGKNAVKAGAVTGKIAHWWENVASGKTKGVTIKSSDGQDVTSLINQLVDGAVMRTSKDTLARVDFALHSGGARIIPSLTSETLEVRPQTFSGQLKGLITGGNGYAIGRPPVTALHHEIHTGHCWPFGGSQGQLGVALAAPVYITEVTIDHVAKEVAMDMRSAPRQMELWGMVEGKDNVAKLREWRERQAARREAAESAGQSLPPSLLDDVMYPRTLPRNPEYIRVANFTYDIHSPVHIQTYPVHDEVKELGIDFGVVVLVVKSNWGKDEFTCLYRMRVHGERVGEVPLPYPEEDTA</sequence>
<dbReference type="OrthoDB" id="342281at2759"/>
<dbReference type="Pfam" id="PF07738">
    <property type="entry name" value="Sad1_UNC"/>
    <property type="match status" value="2"/>
</dbReference>
<feature type="domain" description="SUN" evidence="6">
    <location>
        <begin position="739"/>
        <end position="951"/>
    </location>
</feature>
<dbReference type="EMBL" id="KZ857379">
    <property type="protein sequence ID" value="RDX57487.1"/>
    <property type="molecule type" value="Genomic_DNA"/>
</dbReference>
<dbReference type="InterPro" id="IPR045119">
    <property type="entry name" value="SUN1-5"/>
</dbReference>
<dbReference type="PANTHER" id="PTHR12911">
    <property type="entry name" value="SAD1/UNC-84-LIKE PROTEIN-RELATED"/>
    <property type="match status" value="1"/>
</dbReference>
<proteinExistence type="predicted"/>
<feature type="region of interest" description="Disordered" evidence="5">
    <location>
        <begin position="250"/>
        <end position="430"/>
    </location>
</feature>